<feature type="region of interest" description="Disordered" evidence="2">
    <location>
        <begin position="65"/>
        <end position="97"/>
    </location>
</feature>
<dbReference type="Proteomes" id="UP000516862">
    <property type="component" value="Chromosome"/>
</dbReference>
<evidence type="ECO:0000256" key="2">
    <source>
        <dbReference type="SAM" id="MobiDB-lite"/>
    </source>
</evidence>
<gene>
    <name evidence="4" type="ORF">IC796_04040</name>
</gene>
<evidence type="ECO:0000313" key="5">
    <source>
        <dbReference type="Proteomes" id="UP000516862"/>
    </source>
</evidence>
<organism evidence="4 5">
    <name type="scientific">Acinetobacter seifertii</name>
    <dbReference type="NCBI Taxonomy" id="1530123"/>
    <lineage>
        <taxon>Bacteria</taxon>
        <taxon>Pseudomonadati</taxon>
        <taxon>Pseudomonadota</taxon>
        <taxon>Gammaproteobacteria</taxon>
        <taxon>Moraxellales</taxon>
        <taxon>Moraxellaceae</taxon>
        <taxon>Acinetobacter</taxon>
        <taxon>Acinetobacter calcoaceticus/baumannii complex</taxon>
    </lineage>
</organism>
<dbReference type="Gene3D" id="3.30.2320.10">
    <property type="entry name" value="hypothetical protein PF0899 domain"/>
    <property type="match status" value="1"/>
</dbReference>
<feature type="compositionally biased region" description="Basic and acidic residues" evidence="2">
    <location>
        <begin position="81"/>
        <end position="97"/>
    </location>
</feature>
<comment type="subcellular location">
    <subcellularLocation>
        <location evidence="1">Virion</location>
    </subcellularLocation>
</comment>
<evidence type="ECO:0000313" key="4">
    <source>
        <dbReference type="EMBL" id="QNX06117.1"/>
    </source>
</evidence>
<dbReference type="EMBL" id="CP061561">
    <property type="protein sequence ID" value="QNX06117.1"/>
    <property type="molecule type" value="Genomic_DNA"/>
</dbReference>
<dbReference type="InterPro" id="IPR024455">
    <property type="entry name" value="Phage_capsid"/>
</dbReference>
<dbReference type="SUPFAM" id="SSF56563">
    <property type="entry name" value="Major capsid protein gp5"/>
    <property type="match status" value="1"/>
</dbReference>
<dbReference type="Gene3D" id="3.30.2400.10">
    <property type="entry name" value="Major capsid protein gp5"/>
    <property type="match status" value="1"/>
</dbReference>
<protein>
    <submittedName>
        <fullName evidence="4">Phage major capsid protein</fullName>
    </submittedName>
</protein>
<evidence type="ECO:0000256" key="1">
    <source>
        <dbReference type="ARBA" id="ARBA00004328"/>
    </source>
</evidence>
<dbReference type="RefSeq" id="WP_086321585.1">
    <property type="nucleotide sequence ID" value="NZ_BKEE01000051.1"/>
</dbReference>
<dbReference type="Pfam" id="PF05065">
    <property type="entry name" value="Phage_capsid"/>
    <property type="match status" value="1"/>
</dbReference>
<proteinExistence type="predicted"/>
<evidence type="ECO:0000259" key="3">
    <source>
        <dbReference type="Pfam" id="PF05065"/>
    </source>
</evidence>
<dbReference type="InterPro" id="IPR054612">
    <property type="entry name" value="Phage_capsid-like_C"/>
</dbReference>
<name>A0A7H2PTD4_9GAMM</name>
<reference evidence="5" key="1">
    <citation type="submission" date="2020-09" db="EMBL/GenBank/DDBJ databases">
        <title>Clinical and molecular characterization of Acinetobacter seifertii in Taiwan.</title>
        <authorList>
            <person name="Li L.-H."/>
            <person name="Yang Y.-S."/>
            <person name="Sun J.-R."/>
            <person name="Huang T.-W."/>
            <person name="Huang W.-C."/>
            <person name="Wang Y.-C."/>
            <person name="Kuo T.-H."/>
            <person name="Kuo S.-C."/>
            <person name="Chen T.-L."/>
        </authorList>
    </citation>
    <scope>NUCLEOTIDE SEQUENCE [LARGE SCALE GENOMIC DNA]</scope>
    <source>
        <strain evidence="5">AS73</strain>
    </source>
</reference>
<reference evidence="4 5" key="2">
    <citation type="submission" date="2020-09" db="EMBL/GenBank/DDBJ databases">
        <authorList>
            <person name="Chen F.-J."/>
            <person name="Lee Y.-T."/>
        </authorList>
    </citation>
    <scope>NUCLEOTIDE SEQUENCE [LARGE SCALE GENOMIC DNA]</scope>
    <source>
        <strain evidence="4 5">AS73</strain>
    </source>
</reference>
<dbReference type="AlphaFoldDB" id="A0A7H2PTD4"/>
<dbReference type="NCBIfam" id="TIGR01554">
    <property type="entry name" value="major_cap_HK97"/>
    <property type="match status" value="1"/>
</dbReference>
<feature type="region of interest" description="Disordered" evidence="2">
    <location>
        <begin position="21"/>
        <end position="40"/>
    </location>
</feature>
<feature type="domain" description="Phage capsid-like C-terminal" evidence="3">
    <location>
        <begin position="201"/>
        <end position="415"/>
    </location>
</feature>
<accession>A0A7H2PTD4</accession>
<sequence>MNEYLKKLLKALAEKNQAMQTALSKSAAAGTTPDEETEKEIQALEKEIAAIEVNIERTKKQIAATEAAAENATPVAGDNPEESKKSAKGDPDPKGDNKIIVKSNLPKGVGFAQYAQAKLISQLNAKEGRFESPLEVAKKMGFGAEVQDLITKATLGTTTDSGFAATLVHENHLVGEFVELLRQATVFDKLQGFRAVPFRSKIPSQVTGGTASWVGEGAAKPLTNPTFSEVEIGEHKLAAITVYTQELMRRSDPSVSVLVRDDLIAASATLVDNTFLDAVAASSTRPAGVLNGVTMTPNTGETAAAYEKDLLALINTFVTNNLSLDGAYFLMSETRAAQIALLRDALGNSYFNGMALRGSRTLLGIPVITSQALGNKIILVKTSEILLAQDGGVDVSYSDQATLVDGGTTHHLWQENKFAVRVEKFITWAKRRPVAAAFLDYTTTPTPP</sequence>